<dbReference type="SUPFAM" id="SSF55909">
    <property type="entry name" value="Pentein"/>
    <property type="match status" value="1"/>
</dbReference>
<keyword evidence="2" id="KW-1185">Reference proteome</keyword>
<sequence>MSKAIFKNDAGFLSSAHTNAFPLSYVQGLPTACSRWHSNFNVDTSPLGGERLGWGKSVGRAPGYGSVGVFLPTGARLVDPLPYLVRHHGRPTCRQPPAFCSSTGHAPDLATRLTCPSPQGAQFENSNDIGVFSLLTNSYCLVAIGGSENFYR</sequence>
<evidence type="ECO:0000313" key="1">
    <source>
        <dbReference type="EMBL" id="RKO88133.1"/>
    </source>
</evidence>
<dbReference type="AlphaFoldDB" id="A0A4P9W9H7"/>
<evidence type="ECO:0000313" key="2">
    <source>
        <dbReference type="Proteomes" id="UP000269721"/>
    </source>
</evidence>
<proteinExistence type="predicted"/>
<dbReference type="Proteomes" id="UP000269721">
    <property type="component" value="Unassembled WGS sequence"/>
</dbReference>
<reference evidence="2" key="1">
    <citation type="journal article" date="2018" name="Nat. Microbiol.">
        <title>Leveraging single-cell genomics to expand the fungal tree of life.</title>
        <authorList>
            <person name="Ahrendt S.R."/>
            <person name="Quandt C.A."/>
            <person name="Ciobanu D."/>
            <person name="Clum A."/>
            <person name="Salamov A."/>
            <person name="Andreopoulos B."/>
            <person name="Cheng J.F."/>
            <person name="Woyke T."/>
            <person name="Pelin A."/>
            <person name="Henrissat B."/>
            <person name="Reynolds N.K."/>
            <person name="Benny G.L."/>
            <person name="Smith M.E."/>
            <person name="James T.Y."/>
            <person name="Grigoriev I.V."/>
        </authorList>
    </citation>
    <scope>NUCLEOTIDE SEQUENCE [LARGE SCALE GENOMIC DNA]</scope>
</reference>
<organism evidence="1 2">
    <name type="scientific">Blyttiomyces helicus</name>
    <dbReference type="NCBI Taxonomy" id="388810"/>
    <lineage>
        <taxon>Eukaryota</taxon>
        <taxon>Fungi</taxon>
        <taxon>Fungi incertae sedis</taxon>
        <taxon>Chytridiomycota</taxon>
        <taxon>Chytridiomycota incertae sedis</taxon>
        <taxon>Chytridiomycetes</taxon>
        <taxon>Chytridiomycetes incertae sedis</taxon>
        <taxon>Blyttiomyces</taxon>
    </lineage>
</organism>
<protein>
    <submittedName>
        <fullName evidence="1">Uncharacterized protein</fullName>
    </submittedName>
</protein>
<dbReference type="EMBL" id="KZ996922">
    <property type="protein sequence ID" value="RKO88133.1"/>
    <property type="molecule type" value="Genomic_DNA"/>
</dbReference>
<accession>A0A4P9W9H7</accession>
<gene>
    <name evidence="1" type="ORF">BDK51DRAFT_39560</name>
</gene>
<name>A0A4P9W9H7_9FUNG</name>
<dbReference type="Gene3D" id="3.75.10.10">
    <property type="entry name" value="L-arginine/glycine Amidinotransferase, Chain A"/>
    <property type="match status" value="1"/>
</dbReference>
<dbReference type="OrthoDB" id="4155914at2759"/>